<dbReference type="PANTHER" id="PTHR33138:SF30">
    <property type="entry name" value="LEAF RUST 10 DISEASE-RESISTANCE LOCUS RECEPTOR-LIKE PROTEIN KINASE-LIKE 2.7"/>
    <property type="match status" value="1"/>
</dbReference>
<feature type="chain" id="PRO_5044753843" description="Wall-associated receptor kinase galacturonan-binding domain-containing protein" evidence="3">
    <location>
        <begin position="26"/>
        <end position="277"/>
    </location>
</feature>
<dbReference type="Proteomes" id="UP001630127">
    <property type="component" value="Unassembled WGS sequence"/>
</dbReference>
<name>A0ABD2ZQC3_9GENT</name>
<feature type="signal peptide" evidence="3">
    <location>
        <begin position="1"/>
        <end position="25"/>
    </location>
</feature>
<gene>
    <name evidence="5" type="ORF">ACH5RR_019775</name>
</gene>
<dbReference type="AlphaFoldDB" id="A0ABD2ZQC3"/>
<accession>A0ABD2ZQC3</accession>
<protein>
    <recommendedName>
        <fullName evidence="4">Wall-associated receptor kinase galacturonan-binding domain-containing protein</fullName>
    </recommendedName>
</protein>
<feature type="domain" description="Wall-associated receptor kinase galacturonan-binding" evidence="4">
    <location>
        <begin position="31"/>
        <end position="94"/>
    </location>
</feature>
<evidence type="ECO:0000256" key="3">
    <source>
        <dbReference type="SAM" id="SignalP"/>
    </source>
</evidence>
<organism evidence="5 6">
    <name type="scientific">Cinchona calisaya</name>
    <dbReference type="NCBI Taxonomy" id="153742"/>
    <lineage>
        <taxon>Eukaryota</taxon>
        <taxon>Viridiplantae</taxon>
        <taxon>Streptophyta</taxon>
        <taxon>Embryophyta</taxon>
        <taxon>Tracheophyta</taxon>
        <taxon>Spermatophyta</taxon>
        <taxon>Magnoliopsida</taxon>
        <taxon>eudicotyledons</taxon>
        <taxon>Gunneridae</taxon>
        <taxon>Pentapetalae</taxon>
        <taxon>asterids</taxon>
        <taxon>lamiids</taxon>
        <taxon>Gentianales</taxon>
        <taxon>Rubiaceae</taxon>
        <taxon>Cinchonoideae</taxon>
        <taxon>Cinchoneae</taxon>
        <taxon>Cinchona</taxon>
    </lineage>
</organism>
<evidence type="ECO:0000256" key="1">
    <source>
        <dbReference type="ARBA" id="ARBA00004167"/>
    </source>
</evidence>
<sequence length="277" mass="31485">MLTMRSFAEPTILLLLLFSLKSCHGQNTSPCVPSSCGNIHSITFPFRLKSDTRNCGDPRYELECQNNLTILILSSQKFLVQSIDYGSFTIRIVDLALANNNNSCSFPRNSILDIISRNNIYSDYLDLNIPLTFINCVAPVNSSRYVDIKLCTNTSSSSRTHSYIVSGNDLSLSDLEESCSVELVTWVARLPNTDDYASLSRIHEALTNGIELYWYYSLCSGCRGICSLEANSLRCHRDTICYEDVPYEEKSFLCKLEYWSRECQLFYLFPLLHICKV</sequence>
<evidence type="ECO:0000256" key="2">
    <source>
        <dbReference type="ARBA" id="ARBA00022729"/>
    </source>
</evidence>
<comment type="caution">
    <text evidence="5">The sequence shown here is derived from an EMBL/GenBank/DDBJ whole genome shotgun (WGS) entry which is preliminary data.</text>
</comment>
<dbReference type="PANTHER" id="PTHR33138">
    <property type="entry name" value="OS01G0690200 PROTEIN"/>
    <property type="match status" value="1"/>
</dbReference>
<evidence type="ECO:0000313" key="5">
    <source>
        <dbReference type="EMBL" id="KAL3521626.1"/>
    </source>
</evidence>
<keyword evidence="2 3" id="KW-0732">Signal</keyword>
<evidence type="ECO:0000259" key="4">
    <source>
        <dbReference type="Pfam" id="PF13947"/>
    </source>
</evidence>
<dbReference type="Pfam" id="PF13947">
    <property type="entry name" value="GUB_WAK_bind"/>
    <property type="match status" value="1"/>
</dbReference>
<comment type="subcellular location">
    <subcellularLocation>
        <location evidence="1">Membrane</location>
        <topology evidence="1">Single-pass membrane protein</topology>
    </subcellularLocation>
</comment>
<evidence type="ECO:0000313" key="6">
    <source>
        <dbReference type="Proteomes" id="UP001630127"/>
    </source>
</evidence>
<reference evidence="5 6" key="1">
    <citation type="submission" date="2024-11" db="EMBL/GenBank/DDBJ databases">
        <title>A near-complete genome assembly of Cinchona calisaya.</title>
        <authorList>
            <person name="Lian D.C."/>
            <person name="Zhao X.W."/>
            <person name="Wei L."/>
        </authorList>
    </citation>
    <scope>NUCLEOTIDE SEQUENCE [LARGE SCALE GENOMIC DNA]</scope>
    <source>
        <tissue evidence="5">Nenye</tissue>
    </source>
</reference>
<keyword evidence="6" id="KW-1185">Reference proteome</keyword>
<proteinExistence type="predicted"/>
<dbReference type="InterPro" id="IPR025287">
    <property type="entry name" value="WAK_GUB"/>
</dbReference>
<dbReference type="EMBL" id="JBJUIK010000008">
    <property type="protein sequence ID" value="KAL3521626.1"/>
    <property type="molecule type" value="Genomic_DNA"/>
</dbReference>
<dbReference type="GO" id="GO:0016020">
    <property type="term" value="C:membrane"/>
    <property type="evidence" value="ECO:0007669"/>
    <property type="project" value="UniProtKB-SubCell"/>
</dbReference>